<evidence type="ECO:0000313" key="3">
    <source>
        <dbReference type="Proteomes" id="UP000285378"/>
    </source>
</evidence>
<evidence type="ECO:0000313" key="2">
    <source>
        <dbReference type="EMBL" id="RON78327.1"/>
    </source>
</evidence>
<proteinExistence type="predicted"/>
<name>A0A423M847_PSEFL</name>
<organism evidence="2 3">
    <name type="scientific">Pseudomonas fluorescens</name>
    <dbReference type="NCBI Taxonomy" id="294"/>
    <lineage>
        <taxon>Bacteria</taxon>
        <taxon>Pseudomonadati</taxon>
        <taxon>Pseudomonadota</taxon>
        <taxon>Gammaproteobacteria</taxon>
        <taxon>Pseudomonadales</taxon>
        <taxon>Pseudomonadaceae</taxon>
        <taxon>Pseudomonas</taxon>
    </lineage>
</organism>
<keyword evidence="1" id="KW-0732">Signal</keyword>
<gene>
    <name evidence="2" type="ORF">BK670_24150</name>
</gene>
<dbReference type="Proteomes" id="UP000285378">
    <property type="component" value="Unassembled WGS sequence"/>
</dbReference>
<dbReference type="AlphaFoldDB" id="A0A423M847"/>
<dbReference type="OrthoDB" id="6764591at2"/>
<comment type="caution">
    <text evidence="2">The sequence shown here is derived from an EMBL/GenBank/DDBJ whole genome shotgun (WGS) entry which is preliminary data.</text>
</comment>
<sequence>MNILRYALGLCLATMMSAAQAASQEIRALFQPDPSQPSKNVFINKTPVSGYCASHVSECADNNMFSLQLPIRFNAQRPLVPMDYIQIRVPASWRQLTVTNSETGETETVEVRITGIGSNYVLSDAATEITGEADNLDAHRKLWVENSWVNAPPPCQYSGMGFLTPKTYQFFWKTPQEGACTKTTAYAISHMSMDYLDFAYELRTPNPLRMSSGLYTGSMAYSIGPASDFDLGSFIQPDDSVLNLDFVLDVQHTLKVDLPPGGNKVLLEPEGGWMRWIDSGRQPTRIFRDQLFYISASSRFKVMLLCNSTGGTRCKLGSPRGNVTEVETFLTLPAGINGPGGGAVNLQQLLYNTWVGPFQPGFYVDRKAGSLRFEMPRDAIDFLMRPGFTDTLSGNITVIWDSDV</sequence>
<feature type="signal peptide" evidence="1">
    <location>
        <begin position="1"/>
        <end position="21"/>
    </location>
</feature>
<reference evidence="2 3" key="1">
    <citation type="submission" date="2016-10" db="EMBL/GenBank/DDBJ databases">
        <title>Comparative genome analysis of multiple Pseudomonas spp. focuses on biocontrol and plant growth promoting traits.</title>
        <authorList>
            <person name="Tao X.-Y."/>
            <person name="Taylor C.G."/>
        </authorList>
    </citation>
    <scope>NUCLEOTIDE SEQUENCE [LARGE SCALE GENOMIC DNA]</scope>
    <source>
        <strain evidence="2 3">28B5</strain>
    </source>
</reference>
<dbReference type="EMBL" id="MOBX01000015">
    <property type="protein sequence ID" value="RON78327.1"/>
    <property type="molecule type" value="Genomic_DNA"/>
</dbReference>
<evidence type="ECO:0000256" key="1">
    <source>
        <dbReference type="SAM" id="SignalP"/>
    </source>
</evidence>
<accession>A0A423M847</accession>
<dbReference type="RefSeq" id="WP_123453856.1">
    <property type="nucleotide sequence ID" value="NZ_MOBX01000015.1"/>
</dbReference>
<protein>
    <submittedName>
        <fullName evidence="2">Uncharacterized protein</fullName>
    </submittedName>
</protein>
<feature type="chain" id="PRO_5019055083" evidence="1">
    <location>
        <begin position="22"/>
        <end position="404"/>
    </location>
</feature>